<dbReference type="InterPro" id="IPR006667">
    <property type="entry name" value="SLC41_membr_dom"/>
</dbReference>
<dbReference type="Pfam" id="PF01769">
    <property type="entry name" value="MgtE"/>
    <property type="match status" value="2"/>
</dbReference>
<feature type="transmembrane region" description="Helical" evidence="13">
    <location>
        <begin position="1248"/>
        <end position="1269"/>
    </location>
</feature>
<feature type="transmembrane region" description="Helical" evidence="13">
    <location>
        <begin position="128"/>
        <end position="150"/>
    </location>
</feature>
<dbReference type="InterPro" id="IPR045349">
    <property type="entry name" value="SLC41A1-3"/>
</dbReference>
<evidence type="ECO:0000256" key="12">
    <source>
        <dbReference type="SAM" id="MobiDB-lite"/>
    </source>
</evidence>
<feature type="transmembrane region" description="Helical" evidence="13">
    <location>
        <begin position="91"/>
        <end position="116"/>
    </location>
</feature>
<dbReference type="SUPFAM" id="SSF57424">
    <property type="entry name" value="LDL receptor-like module"/>
    <property type="match status" value="1"/>
</dbReference>
<keyword evidence="6 13" id="KW-1133">Transmembrane helix</keyword>
<dbReference type="InterPro" id="IPR023415">
    <property type="entry name" value="LDLR_class-A_CS"/>
</dbReference>
<feature type="compositionally biased region" description="Basic and acidic residues" evidence="12">
    <location>
        <begin position="1741"/>
        <end position="1752"/>
    </location>
</feature>
<feature type="compositionally biased region" description="Polar residues" evidence="12">
    <location>
        <begin position="1373"/>
        <end position="1387"/>
    </location>
</feature>
<feature type="transmembrane region" description="Helical" evidence="13">
    <location>
        <begin position="472"/>
        <end position="495"/>
    </location>
</feature>
<reference evidence="15 16" key="1">
    <citation type="journal article" date="2024" name="bioRxiv">
        <title>A reference genome for Trichogramma kaykai: A tiny desert-dwelling parasitoid wasp with competing sex-ratio distorters.</title>
        <authorList>
            <person name="Culotta J."/>
            <person name="Lindsey A.R."/>
        </authorList>
    </citation>
    <scope>NUCLEOTIDE SEQUENCE [LARGE SCALE GENOMIC DNA]</scope>
    <source>
        <strain evidence="15 16">KSX58</strain>
    </source>
</reference>
<keyword evidence="10" id="KW-0040">ANK repeat</keyword>
<evidence type="ECO:0000256" key="5">
    <source>
        <dbReference type="ARBA" id="ARBA00022842"/>
    </source>
</evidence>
<dbReference type="InterPro" id="IPR035914">
    <property type="entry name" value="Sperma_CUB_dom_sf"/>
</dbReference>
<keyword evidence="8 13" id="KW-0472">Membrane</keyword>
<dbReference type="CDD" id="cd00112">
    <property type="entry name" value="LDLa"/>
    <property type="match status" value="1"/>
</dbReference>
<dbReference type="PROSITE" id="PS01209">
    <property type="entry name" value="LDLRA_1"/>
    <property type="match status" value="1"/>
</dbReference>
<evidence type="ECO:0000256" key="11">
    <source>
        <dbReference type="PROSITE-ProRule" id="PRU00124"/>
    </source>
</evidence>
<dbReference type="PROSITE" id="PS50088">
    <property type="entry name" value="ANK_REPEAT"/>
    <property type="match status" value="2"/>
</dbReference>
<evidence type="ECO:0000256" key="8">
    <source>
        <dbReference type="ARBA" id="ARBA00023136"/>
    </source>
</evidence>
<dbReference type="PANTHER" id="PTHR16228:SF26">
    <property type="entry name" value="SOLUTE CARRIER FAMILY 41 MEMBER 1-LIKE PROTEIN"/>
    <property type="match status" value="1"/>
</dbReference>
<evidence type="ECO:0000256" key="9">
    <source>
        <dbReference type="ARBA" id="ARBA00023157"/>
    </source>
</evidence>
<feature type="region of interest" description="Disordered" evidence="12">
    <location>
        <begin position="1718"/>
        <end position="1752"/>
    </location>
</feature>
<protein>
    <recommendedName>
        <fullName evidence="14">SLC41A/MgtE integral membrane domain-containing protein</fullName>
    </recommendedName>
</protein>
<feature type="transmembrane region" description="Helical" evidence="13">
    <location>
        <begin position="516"/>
        <end position="536"/>
    </location>
</feature>
<feature type="transmembrane region" description="Helical" evidence="13">
    <location>
        <begin position="171"/>
        <end position="194"/>
    </location>
</feature>
<feature type="transmembrane region" description="Helical" evidence="13">
    <location>
        <begin position="252"/>
        <end position="271"/>
    </location>
</feature>
<feature type="compositionally biased region" description="Low complexity" evidence="12">
    <location>
        <begin position="1388"/>
        <end position="1397"/>
    </location>
</feature>
<sequence>MKHEQDDACFTEDEKCTGLETPPMLKDVRLTLDPKALEAANPDLDVVKKVADSSDANSNSLDEKGNPCALEAGIVKQPKKKRSRLITDEPWYLTLVQICVPFFIAGLGTIGAGLVLAKVKNWEVFREVSQIFILVPALLGLKGNLDMCLASRLSTQANLGNMKSPREIGKMIIGNLALVQVQATVAATLVAMFATGVSAVMNGEYSWDHFLLVMASSVCTAASSCFILDLAMIIVIMAAYKMKMNPDNLATPLAASIGDVVSLSVLSGVASQLYTYQRSNDVWILYAIIVLFFGLLPLWIFIVLKNKYTKPVLTSGWVPVISALFISGLGGLILDKAVNTLNGFDVFAPIINGIGGNLVSVHASRISSMLHQSSVLGSLPGWAKTWVSPWKALFHGQPTAKTARLLLGMAVPGHVAFSFLADYLRWSKSTVHVYFVASYLTVALIQVALLLYVAHVMIHIMWKYKVDPDNSAIPYLTALGDLSGSLLLAAAFKFLSLINQEYYNDCVDNNCGTEDLLANVATTLAPVLLLLLPIVLSSGQQLVRNEDICGPHNGRRLYVELGERGVLRADNVSLVKNSAQLQQDGSASGNNNGGRPLYATTNSSHDQCSLELVTCPSCVISVVFRSINLQHHCGDGGATVDSPCRCDYVWISEPPYEDVSGTPFCGHYAPMAHRSNTRTLSIALLYSQSHSHAFSLEYTAERNRLILTGSNSMNDIAKSMNNTGGGTLASPFFPSRYPRDMGIEYIISCPTEAPVCRVRVLFSDFQVAAVSVMEYKADVNIKNAWGDSPVTTLYCNEGDYKLRLEIFKLLLENGADVTQVDSNVLNDICAQPSLKDVDLKMIQLLIHYNADVNIPNENGFSPIMILCNNTKDYKLRFKIFDLLLKNGADVTLVNNDGDTILHLVLLNSNNPNIVEAVELLLKSGVDVNIQNKNGYSALHLAVGFCESLKVVELLLKNGADRNIVNNKGMTALNFICTLDHIKKFYDWNGQRLDVSSGARFRPPIIVSTGPSLLVRFYANGGTGLGYKAFYSFVFTDPAAGGLATVQPVTDCGGYVENLGGTITMMDMVGDEGVRTYDCVWLIKPPKNFLHTKTHMYVKVISFAEMAGNTELIIKQGPTSALMPLEVLRHPVSQLQPPKLREHLAPVSNGFHVSLRGSFGPNSRLAIAYAAFSYIDCFAGSDFLCQNHRCISSQLNCDGFDHCGDSSDEPATCMHDMDMTIKDQKWHQSKANYYFPKIDRYPDLKTATMVFVISSLGLIIMISTLIIMLYRIGSRARQQRELQSRLRTISELLALDLADGARIDEMSVNADEPPVYEAPPNYDEVIKLGMENETAAAARRKRARRTPSGGGRRSRSVPSQCSCEFESHLTINAYESPSNGNLGSDAPQSASSSSSTTAILPAGSESPPPPYVTPPKSASPTFQPDDNPQPGPSGLSSHIESSSTSSRSEANCRGTCRHRLERRNSSVSLPAASREASTERLTQDDNDDLLQQQQRIKTSENVLGAYNASSSSSPAAPADACAAPQLPRSSAASACTSTECAATCCSADADTRIEAPVRRGRGPPTPANVDASCVEGCLCEGACGCASLKRARALLRSVGASKTIDHESAVDPTTTTMTMTRTLTSPNVSAGTQAQRLRRQLFFAADDKNQADETTNILDRVPSSSSSSSTCLKRNYASCDLDNLYESIKVLDTYLAKRTATSQDRLGQLAKRRRSMAAMLFDDDLRQPSEDDAVFSTPMTMSRRESRDNEPRP</sequence>
<feature type="transmembrane region" description="Helical" evidence="13">
    <location>
        <begin position="316"/>
        <end position="334"/>
    </location>
</feature>
<dbReference type="SUPFAM" id="SSF49854">
    <property type="entry name" value="Spermadhesin, CUB domain"/>
    <property type="match status" value="2"/>
</dbReference>
<keyword evidence="3" id="KW-0813">Transport</keyword>
<dbReference type="PANTHER" id="PTHR16228">
    <property type="entry name" value="DIVALENT CATION TRANSPORTER SOLUTE CARRIER FAMILY 41"/>
    <property type="match status" value="1"/>
</dbReference>
<comment type="caution">
    <text evidence="11">Lacks conserved residue(s) required for the propagation of feature annotation.</text>
</comment>
<evidence type="ECO:0000256" key="13">
    <source>
        <dbReference type="SAM" id="Phobius"/>
    </source>
</evidence>
<evidence type="ECO:0000256" key="4">
    <source>
        <dbReference type="ARBA" id="ARBA00022692"/>
    </source>
</evidence>
<dbReference type="InterPro" id="IPR002172">
    <property type="entry name" value="LDrepeatLR_classA_rpt"/>
</dbReference>
<dbReference type="EMBL" id="JBJJXI010000019">
    <property type="protein sequence ID" value="KAL3406232.1"/>
    <property type="molecule type" value="Genomic_DNA"/>
</dbReference>
<feature type="transmembrane region" description="Helical" evidence="13">
    <location>
        <begin position="283"/>
        <end position="304"/>
    </location>
</feature>
<dbReference type="SUPFAM" id="SSF48403">
    <property type="entry name" value="Ankyrin repeat"/>
    <property type="match status" value="1"/>
</dbReference>
<comment type="similarity">
    <text evidence="2">Belongs to the SLC41A transporter family.</text>
</comment>
<dbReference type="Gene3D" id="1.25.40.20">
    <property type="entry name" value="Ankyrin repeat-containing domain"/>
    <property type="match status" value="3"/>
</dbReference>
<evidence type="ECO:0000259" key="14">
    <source>
        <dbReference type="Pfam" id="PF01769"/>
    </source>
</evidence>
<feature type="disulfide bond" evidence="11">
    <location>
        <begin position="1184"/>
        <end position="1202"/>
    </location>
</feature>
<feature type="transmembrane region" description="Helical" evidence="13">
    <location>
        <begin position="403"/>
        <end position="421"/>
    </location>
</feature>
<dbReference type="FunFam" id="1.10.357.20:FF:000001">
    <property type="entry name" value="Solute carrier family 41 member 2"/>
    <property type="match status" value="1"/>
</dbReference>
<dbReference type="PROSITE" id="PS50068">
    <property type="entry name" value="LDLRA_2"/>
    <property type="match status" value="1"/>
</dbReference>
<proteinExistence type="inferred from homology"/>
<dbReference type="Pfam" id="PF00057">
    <property type="entry name" value="Ldl_recept_a"/>
    <property type="match status" value="1"/>
</dbReference>
<feature type="domain" description="SLC41A/MgtE integral membrane" evidence="14">
    <location>
        <begin position="349"/>
        <end position="490"/>
    </location>
</feature>
<evidence type="ECO:0000256" key="7">
    <source>
        <dbReference type="ARBA" id="ARBA00023065"/>
    </source>
</evidence>
<dbReference type="GO" id="GO:0016020">
    <property type="term" value="C:membrane"/>
    <property type="evidence" value="ECO:0007669"/>
    <property type="project" value="UniProtKB-SubCell"/>
</dbReference>
<evidence type="ECO:0000256" key="1">
    <source>
        <dbReference type="ARBA" id="ARBA00004141"/>
    </source>
</evidence>
<dbReference type="Gene3D" id="2.60.120.290">
    <property type="entry name" value="Spermadhesin, CUB domain"/>
    <property type="match status" value="1"/>
</dbReference>
<evidence type="ECO:0000256" key="6">
    <source>
        <dbReference type="ARBA" id="ARBA00022989"/>
    </source>
</evidence>
<feature type="repeat" description="ANK" evidence="10">
    <location>
        <begin position="933"/>
        <end position="966"/>
    </location>
</feature>
<dbReference type="InterPro" id="IPR036739">
    <property type="entry name" value="SLC41_membr_dom_sf"/>
</dbReference>
<feature type="repeat" description="ANK" evidence="10">
    <location>
        <begin position="896"/>
        <end position="932"/>
    </location>
</feature>
<dbReference type="InterPro" id="IPR036770">
    <property type="entry name" value="Ankyrin_rpt-contain_sf"/>
</dbReference>
<keyword evidence="5" id="KW-0460">Magnesium</keyword>
<comment type="subcellular location">
    <subcellularLocation>
        <location evidence="1">Membrane</location>
        <topology evidence="1">Multi-pass membrane protein</topology>
    </subcellularLocation>
</comment>
<feature type="region of interest" description="Disordered" evidence="12">
    <location>
        <begin position="1373"/>
        <end position="1485"/>
    </location>
</feature>
<accession>A0ABD2XLU5</accession>
<feature type="compositionally biased region" description="Low complexity" evidence="12">
    <location>
        <begin position="1432"/>
        <end position="1447"/>
    </location>
</feature>
<keyword evidence="4 13" id="KW-0812">Transmembrane</keyword>
<dbReference type="SMART" id="SM00248">
    <property type="entry name" value="ANK"/>
    <property type="match status" value="5"/>
</dbReference>
<evidence type="ECO:0000313" key="16">
    <source>
        <dbReference type="Proteomes" id="UP001627154"/>
    </source>
</evidence>
<name>A0ABD2XLU5_9HYME</name>
<dbReference type="Gene3D" id="1.10.357.20">
    <property type="entry name" value="SLC41 divalent cation transporters, integral membrane domain"/>
    <property type="match status" value="2"/>
</dbReference>
<dbReference type="InterPro" id="IPR036055">
    <property type="entry name" value="LDL_receptor-like_sf"/>
</dbReference>
<evidence type="ECO:0000256" key="2">
    <source>
        <dbReference type="ARBA" id="ARBA00009749"/>
    </source>
</evidence>
<organism evidence="15 16">
    <name type="scientific">Trichogramma kaykai</name>
    <dbReference type="NCBI Taxonomy" id="54128"/>
    <lineage>
        <taxon>Eukaryota</taxon>
        <taxon>Metazoa</taxon>
        <taxon>Ecdysozoa</taxon>
        <taxon>Arthropoda</taxon>
        <taxon>Hexapoda</taxon>
        <taxon>Insecta</taxon>
        <taxon>Pterygota</taxon>
        <taxon>Neoptera</taxon>
        <taxon>Endopterygota</taxon>
        <taxon>Hymenoptera</taxon>
        <taxon>Apocrita</taxon>
        <taxon>Proctotrupomorpha</taxon>
        <taxon>Chalcidoidea</taxon>
        <taxon>Trichogrammatidae</taxon>
        <taxon>Trichogramma</taxon>
    </lineage>
</organism>
<feature type="domain" description="SLC41A/MgtE integral membrane" evidence="14">
    <location>
        <begin position="135"/>
        <end position="268"/>
    </location>
</feature>
<keyword evidence="9 11" id="KW-1015">Disulfide bond</keyword>
<keyword evidence="16" id="KW-1185">Reference proteome</keyword>
<dbReference type="GO" id="GO:0006811">
    <property type="term" value="P:monoatomic ion transport"/>
    <property type="evidence" value="ECO:0007669"/>
    <property type="project" value="UniProtKB-KW"/>
</dbReference>
<feature type="transmembrane region" description="Helical" evidence="13">
    <location>
        <begin position="433"/>
        <end position="460"/>
    </location>
</feature>
<dbReference type="FunFam" id="1.10.357.20:FF:000003">
    <property type="entry name" value="Uncharacterized protein, isoform B"/>
    <property type="match status" value="1"/>
</dbReference>
<gene>
    <name evidence="15" type="ORF">TKK_001594</name>
</gene>
<dbReference type="Proteomes" id="UP001627154">
    <property type="component" value="Unassembled WGS sequence"/>
</dbReference>
<dbReference type="SMART" id="SM00192">
    <property type="entry name" value="LDLa"/>
    <property type="match status" value="1"/>
</dbReference>
<feature type="transmembrane region" description="Helical" evidence="13">
    <location>
        <begin position="214"/>
        <end position="240"/>
    </location>
</feature>
<dbReference type="SUPFAM" id="SSF161093">
    <property type="entry name" value="MgtE membrane domain-like"/>
    <property type="match status" value="2"/>
</dbReference>
<dbReference type="InterPro" id="IPR002110">
    <property type="entry name" value="Ankyrin_rpt"/>
</dbReference>
<evidence type="ECO:0000313" key="15">
    <source>
        <dbReference type="EMBL" id="KAL3406232.1"/>
    </source>
</evidence>
<feature type="region of interest" description="Disordered" evidence="12">
    <location>
        <begin position="1335"/>
        <end position="1361"/>
    </location>
</feature>
<dbReference type="Gene3D" id="4.10.400.10">
    <property type="entry name" value="Low-density Lipoprotein Receptor"/>
    <property type="match status" value="1"/>
</dbReference>
<keyword evidence="7" id="KW-0406">Ion transport</keyword>
<evidence type="ECO:0000256" key="3">
    <source>
        <dbReference type="ARBA" id="ARBA00022448"/>
    </source>
</evidence>
<evidence type="ECO:0000256" key="10">
    <source>
        <dbReference type="PROSITE-ProRule" id="PRU00023"/>
    </source>
</evidence>
<dbReference type="PROSITE" id="PS50297">
    <property type="entry name" value="ANK_REP_REGION"/>
    <property type="match status" value="2"/>
</dbReference>
<comment type="caution">
    <text evidence="15">The sequence shown here is derived from an EMBL/GenBank/DDBJ whole genome shotgun (WGS) entry which is preliminary data.</text>
</comment>
<dbReference type="Pfam" id="PF12796">
    <property type="entry name" value="Ank_2"/>
    <property type="match status" value="1"/>
</dbReference>